<keyword evidence="3" id="KW-0762">Sugar transport</keyword>
<dbReference type="GO" id="GO:0005524">
    <property type="term" value="F:ATP binding"/>
    <property type="evidence" value="ECO:0007669"/>
    <property type="project" value="UniProtKB-KW"/>
</dbReference>
<keyword evidence="8" id="KW-1185">Reference proteome</keyword>
<dbReference type="Gene3D" id="3.40.50.300">
    <property type="entry name" value="P-loop containing nucleotide triphosphate hydrolases"/>
    <property type="match status" value="2"/>
</dbReference>
<dbReference type="AlphaFoldDB" id="A0A6M7TN49"/>
<organism evidence="7 8">
    <name type="scientific">Mesorhizobium jarvisii</name>
    <dbReference type="NCBI Taxonomy" id="1777867"/>
    <lineage>
        <taxon>Bacteria</taxon>
        <taxon>Pseudomonadati</taxon>
        <taxon>Pseudomonadota</taxon>
        <taxon>Alphaproteobacteria</taxon>
        <taxon>Hyphomicrobiales</taxon>
        <taxon>Phyllobacteriaceae</taxon>
        <taxon>Mesorhizobium</taxon>
    </lineage>
</organism>
<dbReference type="SUPFAM" id="SSF52540">
    <property type="entry name" value="P-loop containing nucleoside triphosphate hydrolases"/>
    <property type="match status" value="2"/>
</dbReference>
<keyword evidence="6 7" id="KW-0067">ATP-binding</keyword>
<dbReference type="SMART" id="SM00382">
    <property type="entry name" value="AAA"/>
    <property type="match status" value="2"/>
</dbReference>
<name>A0A6M7TN49_9HYPH</name>
<keyword evidence="4" id="KW-0677">Repeat</keyword>
<dbReference type="Proteomes" id="UP000275530">
    <property type="component" value="Unassembled WGS sequence"/>
</dbReference>
<evidence type="ECO:0000256" key="3">
    <source>
        <dbReference type="ARBA" id="ARBA00022597"/>
    </source>
</evidence>
<dbReference type="InterPro" id="IPR027417">
    <property type="entry name" value="P-loop_NTPase"/>
</dbReference>
<dbReference type="CDD" id="cd03215">
    <property type="entry name" value="ABC_Carb_Monos_II"/>
    <property type="match status" value="1"/>
</dbReference>
<sequence length="544" mass="57835">MISGSTPASTTRTPSRPFSRCSIATERPIGPACNPTVAGRLCLAFGRSRFMTLAASDLRKSYGQTRAVDGVSVVLRPGMVHAIVGENGAGKSTTLRMLAGAEPPDSGVMTLDEASYAPPSVVGAAALGVSLVYQEITINRSLTVAENIFIDRLRQFAGPLGFIDRRRMEAAARAILERIGAQIPVSADTGRLNLGELKCIEIARALSTNPKILLLDESTAYLDHREVQAVLRVISELKGQGMTVAFVSHHLDEVLAVADELTILKDGQYVGTYRTTEIEPNEIHRRMVGRELARSIYPPRPPGDPSKPVVFEACEVAVGRELGGVSLNVRAGEILGLAGLKGAGAEALFAAICGDLPLRGGSMTLAGSLYAPSSPTSAWGQGVAYLPGDRHNEGLIADFSILDNLVMARPPHHGPFFDRAAATAIAGDLIVQIGIKTQSVDSSCRSLSGGNLQKVVIGKCLAVQPRLLLLNNPTRGVDIGARTEIYRIVRQKAAQGLAVILSSEDMPELIGMSDRLLVLRQGQITHRIETAADATEHDIIGHMA</sequence>
<dbReference type="PANTHER" id="PTHR43790">
    <property type="entry name" value="CARBOHYDRATE TRANSPORT ATP-BINDING PROTEIN MG119-RELATED"/>
    <property type="match status" value="1"/>
</dbReference>
<keyword evidence="2" id="KW-0813">Transport</keyword>
<evidence type="ECO:0000313" key="7">
    <source>
        <dbReference type="EMBL" id="RJT38219.1"/>
    </source>
</evidence>
<reference evidence="7 8" key="1">
    <citation type="submission" date="2018-09" db="EMBL/GenBank/DDBJ databases">
        <title>Mesorhizobium carmichaelinearum sp. nov. isolated from Carmichaelinea spp. root nodules in New Zealand.</title>
        <authorList>
            <person name="De Meyer S.E."/>
        </authorList>
    </citation>
    <scope>NUCLEOTIDE SEQUENCE [LARGE SCALE GENOMIC DNA]</scope>
    <source>
        <strain evidence="7 8">LMG 28313</strain>
    </source>
</reference>
<evidence type="ECO:0000256" key="2">
    <source>
        <dbReference type="ARBA" id="ARBA00022448"/>
    </source>
</evidence>
<keyword evidence="5" id="KW-0547">Nucleotide-binding</keyword>
<comment type="caution">
    <text evidence="7">The sequence shown here is derived from an EMBL/GenBank/DDBJ whole genome shotgun (WGS) entry which is preliminary data.</text>
</comment>
<proteinExistence type="inferred from homology"/>
<dbReference type="PROSITE" id="PS00211">
    <property type="entry name" value="ABC_TRANSPORTER_1"/>
    <property type="match status" value="1"/>
</dbReference>
<dbReference type="CDD" id="cd03216">
    <property type="entry name" value="ABC_Carb_Monos_I"/>
    <property type="match status" value="1"/>
</dbReference>
<dbReference type="EMBL" id="QZXA01000001">
    <property type="protein sequence ID" value="RJT38219.1"/>
    <property type="molecule type" value="Genomic_DNA"/>
</dbReference>
<evidence type="ECO:0000256" key="6">
    <source>
        <dbReference type="ARBA" id="ARBA00022840"/>
    </source>
</evidence>
<gene>
    <name evidence="7" type="ORF">D3242_03070</name>
</gene>
<dbReference type="InterPro" id="IPR003439">
    <property type="entry name" value="ABC_transporter-like_ATP-bd"/>
</dbReference>
<dbReference type="PROSITE" id="PS50893">
    <property type="entry name" value="ABC_TRANSPORTER_2"/>
    <property type="match status" value="2"/>
</dbReference>
<dbReference type="InterPro" id="IPR017871">
    <property type="entry name" value="ABC_transporter-like_CS"/>
</dbReference>
<evidence type="ECO:0000256" key="5">
    <source>
        <dbReference type="ARBA" id="ARBA00022741"/>
    </source>
</evidence>
<dbReference type="InterPro" id="IPR003593">
    <property type="entry name" value="AAA+_ATPase"/>
</dbReference>
<protein>
    <submittedName>
        <fullName evidence="7">Sugar ABC transporter ATP-binding protein</fullName>
    </submittedName>
</protein>
<accession>A0A6M7TN49</accession>
<evidence type="ECO:0000256" key="4">
    <source>
        <dbReference type="ARBA" id="ARBA00022737"/>
    </source>
</evidence>
<evidence type="ECO:0000256" key="1">
    <source>
        <dbReference type="ARBA" id="ARBA00005417"/>
    </source>
</evidence>
<dbReference type="RefSeq" id="WP_081296042.1">
    <property type="nucleotide sequence ID" value="NZ_QZXA01000001.1"/>
</dbReference>
<dbReference type="InterPro" id="IPR050107">
    <property type="entry name" value="ABC_carbohydrate_import_ATPase"/>
</dbReference>
<dbReference type="GO" id="GO:0016887">
    <property type="term" value="F:ATP hydrolysis activity"/>
    <property type="evidence" value="ECO:0007669"/>
    <property type="project" value="InterPro"/>
</dbReference>
<evidence type="ECO:0000313" key="8">
    <source>
        <dbReference type="Proteomes" id="UP000275530"/>
    </source>
</evidence>
<dbReference type="Pfam" id="PF00005">
    <property type="entry name" value="ABC_tran"/>
    <property type="match status" value="2"/>
</dbReference>
<comment type="similarity">
    <text evidence="1">Belongs to the ABC transporter superfamily.</text>
</comment>
<dbReference type="PANTHER" id="PTHR43790:SF9">
    <property type="entry name" value="GALACTOFURANOSE TRANSPORTER ATP-BINDING PROTEIN YTFR"/>
    <property type="match status" value="1"/>
</dbReference>